<feature type="transmembrane region" description="Helical" evidence="7">
    <location>
        <begin position="208"/>
        <end position="226"/>
    </location>
</feature>
<feature type="transmembrane region" description="Helical" evidence="7">
    <location>
        <begin position="146"/>
        <end position="167"/>
    </location>
</feature>
<dbReference type="RefSeq" id="WP_248826495.1">
    <property type="nucleotide sequence ID" value="NZ_JALKFT010000032.1"/>
</dbReference>
<comment type="subcellular location">
    <subcellularLocation>
        <location evidence="1">Cell membrane</location>
        <topology evidence="1">Multi-pass membrane protein</topology>
    </subcellularLocation>
</comment>
<dbReference type="Gene3D" id="1.20.1720.10">
    <property type="entry name" value="Multidrug resistance protein D"/>
    <property type="match status" value="1"/>
</dbReference>
<evidence type="ECO:0000256" key="1">
    <source>
        <dbReference type="ARBA" id="ARBA00004651"/>
    </source>
</evidence>
<evidence type="ECO:0000256" key="4">
    <source>
        <dbReference type="ARBA" id="ARBA00022692"/>
    </source>
</evidence>
<feature type="domain" description="Major facilitator superfamily (MFS) profile" evidence="8">
    <location>
        <begin position="20"/>
        <end position="370"/>
    </location>
</feature>
<protein>
    <submittedName>
        <fullName evidence="9">MFS transporter</fullName>
    </submittedName>
</protein>
<evidence type="ECO:0000313" key="9">
    <source>
        <dbReference type="EMBL" id="MCK9878379.1"/>
    </source>
</evidence>
<dbReference type="PANTHER" id="PTHR42718:SF46">
    <property type="entry name" value="BLR6921 PROTEIN"/>
    <property type="match status" value="1"/>
</dbReference>
<dbReference type="InterPro" id="IPR011576">
    <property type="entry name" value="Pyridox_Oxase_N"/>
</dbReference>
<feature type="transmembrane region" description="Helical" evidence="7">
    <location>
        <begin position="111"/>
        <end position="134"/>
    </location>
</feature>
<evidence type="ECO:0000256" key="7">
    <source>
        <dbReference type="SAM" id="Phobius"/>
    </source>
</evidence>
<feature type="transmembrane region" description="Helical" evidence="7">
    <location>
        <begin position="173"/>
        <end position="196"/>
    </location>
</feature>
<evidence type="ECO:0000256" key="3">
    <source>
        <dbReference type="ARBA" id="ARBA00022475"/>
    </source>
</evidence>
<evidence type="ECO:0000313" key="10">
    <source>
        <dbReference type="Proteomes" id="UP001201873"/>
    </source>
</evidence>
<organism evidence="9 10">
    <name type="scientific">Frankia umida</name>
    <dbReference type="NCBI Taxonomy" id="573489"/>
    <lineage>
        <taxon>Bacteria</taxon>
        <taxon>Bacillati</taxon>
        <taxon>Actinomycetota</taxon>
        <taxon>Actinomycetes</taxon>
        <taxon>Frankiales</taxon>
        <taxon>Frankiaceae</taxon>
        <taxon>Frankia</taxon>
    </lineage>
</organism>
<keyword evidence="2" id="KW-0813">Transport</keyword>
<keyword evidence="6 7" id="KW-0472">Membrane</keyword>
<accession>A0ABT0K4E8</accession>
<dbReference type="InterPro" id="IPR020846">
    <property type="entry name" value="MFS_dom"/>
</dbReference>
<keyword evidence="5 7" id="KW-1133">Transmembrane helix</keyword>
<feature type="transmembrane region" description="Helical" evidence="7">
    <location>
        <begin position="85"/>
        <end position="105"/>
    </location>
</feature>
<dbReference type="EMBL" id="JALKFT010000032">
    <property type="protein sequence ID" value="MCK9878379.1"/>
    <property type="molecule type" value="Genomic_DNA"/>
</dbReference>
<dbReference type="Gene3D" id="2.30.110.10">
    <property type="entry name" value="Electron Transport, Fmn-binding Protein, Chain A"/>
    <property type="match status" value="1"/>
</dbReference>
<evidence type="ECO:0000256" key="6">
    <source>
        <dbReference type="ARBA" id="ARBA00023136"/>
    </source>
</evidence>
<evidence type="ECO:0000259" key="8">
    <source>
        <dbReference type="PROSITE" id="PS50850"/>
    </source>
</evidence>
<sequence length="370" mass="38513">MGETRAAVAVARPHVPLAAVVALACTAQFMVVLDTTIVNVALPDMRRALGLSVAGQQWVVTAYLVTFGGLLLLAARAGDLLGRRLVFQVGLVVFGLASLAGGLAGNGATLLAARAVQGIGAAALAPASLSLITASHHEPAARTRALSFWSAAASGAGAVGMILGGVLTDGLSWRWVLFVNVPIGVGLLLATIRVLAPSERGHGRSLDVPGAVVITAAVATLVFAVSRATQSGWGSAQVIAGLAAAVVLLGVFAVLQVRVVQPLDGQPQTSIVWPHADDQHILVGTQTGRQKYRDILADPRATILLHDSANPRRYIEVRGRIVATETGPSAIDLAHLTFTRWTGGPTLRQAEGERVLLRLRADHIHRKGSR</sequence>
<keyword evidence="10" id="KW-1185">Reference proteome</keyword>
<gene>
    <name evidence="9" type="ORF">MXD59_21835</name>
</gene>
<dbReference type="PANTHER" id="PTHR42718">
    <property type="entry name" value="MAJOR FACILITATOR SUPERFAMILY MULTIDRUG TRANSPORTER MFSC"/>
    <property type="match status" value="1"/>
</dbReference>
<dbReference type="PROSITE" id="PS51257">
    <property type="entry name" value="PROKAR_LIPOPROTEIN"/>
    <property type="match status" value="1"/>
</dbReference>
<evidence type="ECO:0000256" key="2">
    <source>
        <dbReference type="ARBA" id="ARBA00022448"/>
    </source>
</evidence>
<keyword evidence="4 7" id="KW-0812">Transmembrane</keyword>
<dbReference type="PROSITE" id="PS50850">
    <property type="entry name" value="MFS"/>
    <property type="match status" value="1"/>
</dbReference>
<dbReference type="Pfam" id="PF07690">
    <property type="entry name" value="MFS_1"/>
    <property type="match status" value="1"/>
</dbReference>
<dbReference type="SUPFAM" id="SSF50475">
    <property type="entry name" value="FMN-binding split barrel"/>
    <property type="match status" value="1"/>
</dbReference>
<name>A0ABT0K4E8_9ACTN</name>
<dbReference type="InterPro" id="IPR012349">
    <property type="entry name" value="Split_barrel_FMN-bd"/>
</dbReference>
<dbReference type="InterPro" id="IPR036259">
    <property type="entry name" value="MFS_trans_sf"/>
</dbReference>
<reference evidence="9 10" key="1">
    <citation type="submission" date="2022-04" db="EMBL/GenBank/DDBJ databases">
        <title>Genome diversity in the genus Frankia.</title>
        <authorList>
            <person name="Carlos-Shanley C."/>
            <person name="Hahn D."/>
        </authorList>
    </citation>
    <scope>NUCLEOTIDE SEQUENCE [LARGE SCALE GENOMIC DNA]</scope>
    <source>
        <strain evidence="9 10">Ag45/Mut15</strain>
    </source>
</reference>
<proteinExistence type="predicted"/>
<dbReference type="SUPFAM" id="SSF103473">
    <property type="entry name" value="MFS general substrate transporter"/>
    <property type="match status" value="1"/>
</dbReference>
<dbReference type="CDD" id="cd17321">
    <property type="entry name" value="MFS_MMR_MDR_like"/>
    <property type="match status" value="1"/>
</dbReference>
<dbReference type="Pfam" id="PF01243">
    <property type="entry name" value="PNPOx_N"/>
    <property type="match status" value="1"/>
</dbReference>
<evidence type="ECO:0000256" key="5">
    <source>
        <dbReference type="ARBA" id="ARBA00022989"/>
    </source>
</evidence>
<comment type="caution">
    <text evidence="9">The sequence shown here is derived from an EMBL/GenBank/DDBJ whole genome shotgun (WGS) entry which is preliminary data.</text>
</comment>
<feature type="transmembrane region" description="Helical" evidence="7">
    <location>
        <begin position="238"/>
        <end position="257"/>
    </location>
</feature>
<keyword evidence="3" id="KW-1003">Cell membrane</keyword>
<feature type="transmembrane region" description="Helical" evidence="7">
    <location>
        <begin position="53"/>
        <end position="73"/>
    </location>
</feature>
<dbReference type="Proteomes" id="UP001201873">
    <property type="component" value="Unassembled WGS sequence"/>
</dbReference>
<dbReference type="InterPro" id="IPR011701">
    <property type="entry name" value="MFS"/>
</dbReference>
<feature type="transmembrane region" description="Helical" evidence="7">
    <location>
        <begin position="15"/>
        <end position="33"/>
    </location>
</feature>